<evidence type="ECO:0000256" key="5">
    <source>
        <dbReference type="ARBA" id="ARBA00022842"/>
    </source>
</evidence>
<dbReference type="PANTHER" id="PTHR11846:SF0">
    <property type="entry name" value="ADENYLOSUCCINATE SYNTHETASE"/>
    <property type="match status" value="1"/>
</dbReference>
<dbReference type="SMART" id="SM00788">
    <property type="entry name" value="Adenylsucc_synt"/>
    <property type="match status" value="1"/>
</dbReference>
<feature type="active site" description="Proton acceptor" evidence="7">
    <location>
        <position position="15"/>
    </location>
</feature>
<comment type="function">
    <text evidence="7">Plays an important role in the de novo pathway of purine nucleotide biosynthesis. Catalyzes the first committed step in the biosynthesis of AMP from IMP.</text>
</comment>
<feature type="binding site" description="in other chain" evidence="7">
    <location>
        <position position="263"/>
    </location>
    <ligand>
        <name>IMP</name>
        <dbReference type="ChEBI" id="CHEBI:58053"/>
        <note>ligand shared between dimeric partners</note>
    </ligand>
</feature>
<evidence type="ECO:0000313" key="8">
    <source>
        <dbReference type="EMBL" id="OHA13311.1"/>
    </source>
</evidence>
<organism evidence="8 9">
    <name type="scientific">Candidatus Sungbacteria bacterium RIFCSPLOWO2_12_FULL_41_11</name>
    <dbReference type="NCBI Taxonomy" id="1802286"/>
    <lineage>
        <taxon>Bacteria</taxon>
        <taxon>Candidatus Sungiibacteriota</taxon>
    </lineage>
</organism>
<dbReference type="GO" id="GO:0044208">
    <property type="term" value="P:'de novo' AMP biosynthetic process"/>
    <property type="evidence" value="ECO:0007669"/>
    <property type="project" value="UniProtKB-UniRule"/>
</dbReference>
<evidence type="ECO:0000256" key="1">
    <source>
        <dbReference type="ARBA" id="ARBA00022598"/>
    </source>
</evidence>
<dbReference type="InterPro" id="IPR042110">
    <property type="entry name" value="Adenylosuccinate_synth_dom2"/>
</dbReference>
<evidence type="ECO:0000256" key="3">
    <source>
        <dbReference type="ARBA" id="ARBA00022741"/>
    </source>
</evidence>
<evidence type="ECO:0000256" key="6">
    <source>
        <dbReference type="ARBA" id="ARBA00023134"/>
    </source>
</evidence>
<dbReference type="Proteomes" id="UP000177171">
    <property type="component" value="Unassembled WGS sequence"/>
</dbReference>
<dbReference type="Gene3D" id="3.40.440.10">
    <property type="entry name" value="Adenylosuccinate Synthetase, subunit A, domain 1"/>
    <property type="match status" value="1"/>
</dbReference>
<proteinExistence type="inferred from homology"/>
<dbReference type="GO" id="GO:0005525">
    <property type="term" value="F:GTP binding"/>
    <property type="evidence" value="ECO:0007669"/>
    <property type="project" value="UniProtKB-UniRule"/>
</dbReference>
<keyword evidence="7" id="KW-0963">Cytoplasm</keyword>
<dbReference type="HAMAP" id="MF_00011">
    <property type="entry name" value="Adenylosucc_synth"/>
    <property type="match status" value="1"/>
</dbReference>
<dbReference type="EC" id="6.3.4.4" evidence="7"/>
<feature type="binding site" evidence="7">
    <location>
        <begin position="14"/>
        <end position="20"/>
    </location>
    <ligand>
        <name>GTP</name>
        <dbReference type="ChEBI" id="CHEBI:37565"/>
    </ligand>
</feature>
<name>A0A1G2LR83_9BACT</name>
<keyword evidence="5 7" id="KW-0460">Magnesium</keyword>
<feature type="binding site" evidence="7">
    <location>
        <begin position="458"/>
        <end position="460"/>
    </location>
    <ligand>
        <name>GTP</name>
        <dbReference type="ChEBI" id="CHEBI:37565"/>
    </ligand>
</feature>
<feature type="active site" description="Proton donor" evidence="7">
    <location>
        <position position="44"/>
    </location>
</feature>
<dbReference type="Gene3D" id="1.10.300.10">
    <property type="entry name" value="Adenylosuccinate Synthetase, subunit A, domain 2"/>
    <property type="match status" value="1"/>
</dbReference>
<dbReference type="GO" id="GO:0005737">
    <property type="term" value="C:cytoplasm"/>
    <property type="evidence" value="ECO:0007669"/>
    <property type="project" value="UniProtKB-SubCell"/>
</dbReference>
<evidence type="ECO:0000256" key="7">
    <source>
        <dbReference type="HAMAP-Rule" id="MF_00011"/>
    </source>
</evidence>
<comment type="pathway">
    <text evidence="7">Purine metabolism; AMP biosynthesis via de novo pathway; AMP from IMP: step 1/2.</text>
</comment>
<feature type="binding site" evidence="7">
    <location>
        <begin position="358"/>
        <end position="360"/>
    </location>
    <ligand>
        <name>GTP</name>
        <dbReference type="ChEBI" id="CHEBI:37565"/>
    </ligand>
</feature>
<sequence length="470" mass="52326">MVKRAFIVTGLGYGDEGKGTTVHWLAAKHRAHTVIRTGGPQAYHRVMTQNGREHIHSQFGSGTLSGTATHLSKNMVIDPHGILTEGEALKYQHGIKEVFLMLTIHEDALVITPFHAMANRLRELSRGSERYGSVGIGVGETVLDAEAYPKEAIRARDLGHHGLREKLEVVRARKIRELEEISGHIENWPEDAREKGRREIFYLNNPDTIQWAVERFGVLASRSAIVDADYVTQRILGSRGTVVFEQSQGILLDRWHGFHPYTTKVRTIPEMALSILRESGYDGEVKSFGVLRAYFTRHGAGPFVTECPVLTKQFPDATNGNHSWQGPFRVGIFDAVQARYAIESAGGKEAIHGLVITCIDRIAELPAWNIAKSYDASPKNDDLTFFSRTKKGITGIVVTRGTGNFQRERQEKLTVLLYNCSARVSPYEIPSGGKLEDVINLCSRVLKEELNVPVVMASVGPTEKDKIEFT</sequence>
<accession>A0A1G2LR83</accession>
<comment type="similarity">
    <text evidence="7">Belongs to the adenylosuccinate synthetase family.</text>
</comment>
<dbReference type="GO" id="GO:0000287">
    <property type="term" value="F:magnesium ion binding"/>
    <property type="evidence" value="ECO:0007669"/>
    <property type="project" value="UniProtKB-UniRule"/>
</dbReference>
<dbReference type="GO" id="GO:0046040">
    <property type="term" value="P:IMP metabolic process"/>
    <property type="evidence" value="ECO:0007669"/>
    <property type="project" value="TreeGrafter"/>
</dbReference>
<feature type="binding site" evidence="7">
    <location>
        <position position="15"/>
    </location>
    <ligand>
        <name>Mg(2+)</name>
        <dbReference type="ChEBI" id="CHEBI:18420"/>
    </ligand>
</feature>
<evidence type="ECO:0000313" key="9">
    <source>
        <dbReference type="Proteomes" id="UP000177171"/>
    </source>
</evidence>
<protein>
    <recommendedName>
        <fullName evidence="7">Adenylosuccinate synthetase</fullName>
        <shortName evidence="7">AMPSase</shortName>
        <shortName evidence="7">AdSS</shortName>
        <ecNumber evidence="7">6.3.4.4</ecNumber>
    </recommendedName>
    <alternativeName>
        <fullName evidence="7">IMP--aspartate ligase</fullName>
    </alternativeName>
</protein>
<dbReference type="InterPro" id="IPR042109">
    <property type="entry name" value="Adenylosuccinate_synth_dom1"/>
</dbReference>
<dbReference type="GO" id="GO:0004019">
    <property type="term" value="F:adenylosuccinate synthase activity"/>
    <property type="evidence" value="ECO:0007669"/>
    <property type="project" value="UniProtKB-UniRule"/>
</dbReference>
<dbReference type="InterPro" id="IPR042111">
    <property type="entry name" value="Adenylosuccinate_synth_dom3"/>
</dbReference>
<comment type="catalytic activity">
    <reaction evidence="7">
        <text>IMP + L-aspartate + GTP = N(6)-(1,2-dicarboxyethyl)-AMP + GDP + phosphate + 2 H(+)</text>
        <dbReference type="Rhea" id="RHEA:15753"/>
        <dbReference type="ChEBI" id="CHEBI:15378"/>
        <dbReference type="ChEBI" id="CHEBI:29991"/>
        <dbReference type="ChEBI" id="CHEBI:37565"/>
        <dbReference type="ChEBI" id="CHEBI:43474"/>
        <dbReference type="ChEBI" id="CHEBI:57567"/>
        <dbReference type="ChEBI" id="CHEBI:58053"/>
        <dbReference type="ChEBI" id="CHEBI:58189"/>
        <dbReference type="EC" id="6.3.4.4"/>
    </reaction>
</comment>
<comment type="subunit">
    <text evidence="7">Homodimer.</text>
</comment>
<keyword evidence="2 7" id="KW-0479">Metal-binding</keyword>
<dbReference type="UniPathway" id="UPA00075">
    <property type="reaction ID" value="UER00335"/>
</dbReference>
<comment type="cofactor">
    <cofactor evidence="7">
        <name>Mg(2+)</name>
        <dbReference type="ChEBI" id="CHEBI:18420"/>
    </cofactor>
    <text evidence="7">Binds 1 Mg(2+) ion per subunit.</text>
</comment>
<dbReference type="Gene3D" id="3.90.170.10">
    <property type="entry name" value="Adenylosuccinate Synthetase, subunit A, domain 3"/>
    <property type="match status" value="1"/>
</dbReference>
<feature type="binding site" description="in other chain" evidence="7">
    <location>
        <position position="248"/>
    </location>
    <ligand>
        <name>IMP</name>
        <dbReference type="ChEBI" id="CHEBI:58053"/>
        <note>ligand shared between dimeric partners</note>
    </ligand>
</feature>
<dbReference type="InterPro" id="IPR001114">
    <property type="entry name" value="Adenylosuccinate_synthetase"/>
</dbReference>
<comment type="caution">
    <text evidence="7">Lacks conserved residue(s) required for the propagation of feature annotation.</text>
</comment>
<dbReference type="PANTHER" id="PTHR11846">
    <property type="entry name" value="ADENYLOSUCCINATE SYNTHETASE"/>
    <property type="match status" value="1"/>
</dbReference>
<keyword evidence="4 7" id="KW-0658">Purine biosynthesis</keyword>
<dbReference type="EMBL" id="MHQY01000030">
    <property type="protein sequence ID" value="OHA13311.1"/>
    <property type="molecule type" value="Genomic_DNA"/>
</dbReference>
<keyword evidence="3 7" id="KW-0547">Nucleotide-binding</keyword>
<gene>
    <name evidence="7" type="primary">purA</name>
    <name evidence="8" type="ORF">A3G49_00680</name>
</gene>
<reference evidence="8 9" key="1">
    <citation type="journal article" date="2016" name="Nat. Commun.">
        <title>Thousands of microbial genomes shed light on interconnected biogeochemical processes in an aquifer system.</title>
        <authorList>
            <person name="Anantharaman K."/>
            <person name="Brown C.T."/>
            <person name="Hug L.A."/>
            <person name="Sharon I."/>
            <person name="Castelle C.J."/>
            <person name="Probst A.J."/>
            <person name="Thomas B.C."/>
            <person name="Singh A."/>
            <person name="Wilkins M.J."/>
            <person name="Karaoz U."/>
            <person name="Brodie E.L."/>
            <person name="Williams K.H."/>
            <person name="Hubbard S.S."/>
            <person name="Banfield J.F."/>
        </authorList>
    </citation>
    <scope>NUCLEOTIDE SEQUENCE [LARGE SCALE GENOMIC DNA]</scope>
</reference>
<dbReference type="AlphaFoldDB" id="A0A1G2LR83"/>
<feature type="binding site" description="in other chain" evidence="7">
    <location>
        <begin position="15"/>
        <end position="18"/>
    </location>
    <ligand>
        <name>IMP</name>
        <dbReference type="ChEBI" id="CHEBI:58053"/>
        <note>ligand shared between dimeric partners</note>
    </ligand>
</feature>
<dbReference type="InterPro" id="IPR027417">
    <property type="entry name" value="P-loop_NTPase"/>
</dbReference>
<evidence type="ECO:0000256" key="4">
    <source>
        <dbReference type="ARBA" id="ARBA00022755"/>
    </source>
</evidence>
<dbReference type="SUPFAM" id="SSF52540">
    <property type="entry name" value="P-loop containing nucleoside triphosphate hydrolases"/>
    <property type="match status" value="1"/>
</dbReference>
<keyword evidence="1 7" id="KW-0436">Ligase</keyword>
<keyword evidence="6 7" id="KW-0342">GTP-binding</keyword>
<comment type="subcellular location">
    <subcellularLocation>
        <location evidence="7">Cytoplasm</location>
    </subcellularLocation>
</comment>
<comment type="caution">
    <text evidence="8">The sequence shown here is derived from an EMBL/GenBank/DDBJ whole genome shotgun (WGS) entry which is preliminary data.</text>
</comment>
<dbReference type="Pfam" id="PF00709">
    <property type="entry name" value="Adenylsucc_synt"/>
    <property type="match status" value="1"/>
</dbReference>
<evidence type="ECO:0000256" key="2">
    <source>
        <dbReference type="ARBA" id="ARBA00022723"/>
    </source>
</evidence>